<protein>
    <submittedName>
        <fullName evidence="3">Exonuclease SbcCD subunit D</fullName>
    </submittedName>
</protein>
<proteinExistence type="predicted"/>
<feature type="domain" description="Calcineurin-like phosphoesterase" evidence="2">
    <location>
        <begin position="2"/>
        <end position="197"/>
    </location>
</feature>
<organism evidence="3 4">
    <name type="scientific">Alkalicoccus luteus</name>
    <dbReference type="NCBI Taxonomy" id="1237094"/>
    <lineage>
        <taxon>Bacteria</taxon>
        <taxon>Bacillati</taxon>
        <taxon>Bacillota</taxon>
        <taxon>Bacilli</taxon>
        <taxon>Bacillales</taxon>
        <taxon>Bacillaceae</taxon>
        <taxon>Alkalicoccus</taxon>
    </lineage>
</organism>
<dbReference type="EMBL" id="JAATHJ010000003">
    <property type="protein sequence ID" value="NJP36605.1"/>
    <property type="molecule type" value="Genomic_DNA"/>
</dbReference>
<dbReference type="AlphaFoldDB" id="A0A969PLW5"/>
<dbReference type="Gene3D" id="3.60.21.10">
    <property type="match status" value="1"/>
</dbReference>
<dbReference type="PANTHER" id="PTHR30337:SF7">
    <property type="entry name" value="PHOSPHOESTERASE"/>
    <property type="match status" value="1"/>
</dbReference>
<dbReference type="InterPro" id="IPR041796">
    <property type="entry name" value="Mre11_N"/>
</dbReference>
<dbReference type="Proteomes" id="UP000752012">
    <property type="component" value="Unassembled WGS sequence"/>
</dbReference>
<evidence type="ECO:0000313" key="4">
    <source>
        <dbReference type="Proteomes" id="UP000752012"/>
    </source>
</evidence>
<gene>
    <name evidence="3" type="ORF">HCN83_03250</name>
</gene>
<evidence type="ECO:0000313" key="3">
    <source>
        <dbReference type="EMBL" id="NJP36605.1"/>
    </source>
</evidence>
<evidence type="ECO:0000256" key="1">
    <source>
        <dbReference type="ARBA" id="ARBA00022801"/>
    </source>
</evidence>
<dbReference type="InterPro" id="IPR029052">
    <property type="entry name" value="Metallo-depent_PP-like"/>
</dbReference>
<dbReference type="InterPro" id="IPR050535">
    <property type="entry name" value="DNA_Repair-Maintenance_Comp"/>
</dbReference>
<keyword evidence="1" id="KW-0378">Hydrolase</keyword>
<keyword evidence="3" id="KW-0540">Nuclease</keyword>
<dbReference type="GO" id="GO:0004527">
    <property type="term" value="F:exonuclease activity"/>
    <property type="evidence" value="ECO:0007669"/>
    <property type="project" value="UniProtKB-KW"/>
</dbReference>
<dbReference type="PANTHER" id="PTHR30337">
    <property type="entry name" value="COMPONENT OF ATP-DEPENDENT DSDNA EXONUCLEASE"/>
    <property type="match status" value="1"/>
</dbReference>
<dbReference type="InterPro" id="IPR004843">
    <property type="entry name" value="Calcineurin-like_PHP"/>
</dbReference>
<dbReference type="InterPro" id="IPR014576">
    <property type="entry name" value="Pesterase_YhaO"/>
</dbReference>
<comment type="caution">
    <text evidence="3">The sequence shown here is derived from an EMBL/GenBank/DDBJ whole genome shotgun (WGS) entry which is preliminary data.</text>
</comment>
<keyword evidence="4" id="KW-1185">Reference proteome</keyword>
<accession>A0A969PLW5</accession>
<dbReference type="PIRSF" id="PIRSF033091">
    <property type="entry name" value="Pesterase_YhaO"/>
    <property type="match status" value="1"/>
</dbReference>
<dbReference type="RefSeq" id="WP_168004889.1">
    <property type="nucleotide sequence ID" value="NZ_JAATHJ010000003.1"/>
</dbReference>
<name>A0A969PLW5_9BACI</name>
<keyword evidence="3" id="KW-0269">Exonuclease</keyword>
<evidence type="ECO:0000259" key="2">
    <source>
        <dbReference type="Pfam" id="PF00149"/>
    </source>
</evidence>
<dbReference type="CDD" id="cd00840">
    <property type="entry name" value="MPP_Mre11_N"/>
    <property type="match status" value="1"/>
</dbReference>
<sequence length="386" mass="42686">MIRFIHCADLHLDRPVSIPAAASADQKAMLQKAARTSFKNACETAASEHVDFMLISGDLYHYETRSLSAQRYLRNELEKLARRRIPVYVIHGNHDPVISGSAALPMPDNVHVFSEEGERRMLPSGDETVHLYGFSYSGSAHAATPMTKLVKENKGGFHIALLHGQEAAGGAHDYAPFQLRDLKEAGFDYWALGHIHQRSNLSEDPPIHYPGSMIGASRKETGAKGVLMVELEKGRVPSVQFIETAPFRREHVVIDCTGIETMDKFVSACFSGLEPNTLYIITLTGIFSIHGYSAGDLHRMLAEEAEAAGIFLDIVNDRTEAESQTLSAKLQNELNEAIEETKAEGPLQQLTKHPVISRHLPDTLQEDDTFWQDVWRELTVGGGGSD</sequence>
<dbReference type="Pfam" id="PF00149">
    <property type="entry name" value="Metallophos"/>
    <property type="match status" value="1"/>
</dbReference>
<reference evidence="3 4" key="1">
    <citation type="submission" date="2020-03" db="EMBL/GenBank/DDBJ databases">
        <title>Assessment of the enzymatic potential of alkaline-tolerant lipase obtained from Bacillus luteus H11 (technogenic soil) for the bioremediation of saline soils contaminated with petroleum substances.</title>
        <authorList>
            <person name="Kalwasinska A."/>
        </authorList>
    </citation>
    <scope>NUCLEOTIDE SEQUENCE [LARGE SCALE GENOMIC DNA]</scope>
    <source>
        <strain evidence="3 4">H11</strain>
    </source>
</reference>
<dbReference type="SUPFAM" id="SSF56300">
    <property type="entry name" value="Metallo-dependent phosphatases"/>
    <property type="match status" value="1"/>
</dbReference>